<dbReference type="SUPFAM" id="SSF103473">
    <property type="entry name" value="MFS general substrate transporter"/>
    <property type="match status" value="1"/>
</dbReference>
<dbReference type="EMBL" id="CP119878">
    <property type="protein sequence ID" value="WFD34157.1"/>
    <property type="molecule type" value="Genomic_DNA"/>
</dbReference>
<feature type="transmembrane region" description="Helical" evidence="7">
    <location>
        <begin position="83"/>
        <end position="104"/>
    </location>
</feature>
<dbReference type="InterPro" id="IPR036259">
    <property type="entry name" value="MFS_trans_sf"/>
</dbReference>
<feature type="transmembrane region" description="Helical" evidence="7">
    <location>
        <begin position="370"/>
        <end position="386"/>
    </location>
</feature>
<feature type="transmembrane region" description="Helical" evidence="7">
    <location>
        <begin position="110"/>
        <end position="130"/>
    </location>
</feature>
<feature type="transmembrane region" description="Helical" evidence="7">
    <location>
        <begin position="207"/>
        <end position="226"/>
    </location>
</feature>
<dbReference type="InterPro" id="IPR011701">
    <property type="entry name" value="MFS"/>
</dbReference>
<keyword evidence="4 7" id="KW-1133">Transmembrane helix</keyword>
<dbReference type="Proteomes" id="UP001219933">
    <property type="component" value="Chromosome 2"/>
</dbReference>
<reference evidence="8" key="1">
    <citation type="submission" date="2023-03" db="EMBL/GenBank/DDBJ databases">
        <title>Mating type loci evolution in Malassezia.</title>
        <authorList>
            <person name="Coelho M.A."/>
        </authorList>
    </citation>
    <scope>NUCLEOTIDE SEQUENCE</scope>
    <source>
        <strain evidence="8">CBS 11721</strain>
    </source>
</reference>
<evidence type="ECO:0000256" key="2">
    <source>
        <dbReference type="ARBA" id="ARBA00022448"/>
    </source>
</evidence>
<dbReference type="PANTHER" id="PTHR43791:SF59">
    <property type="entry name" value="TRANSPORTER, PUTATIVE (AFU_ORTHOLOGUE AFUA_1G06550)-RELATED"/>
    <property type="match status" value="1"/>
</dbReference>
<dbReference type="PANTHER" id="PTHR43791">
    <property type="entry name" value="PERMEASE-RELATED"/>
    <property type="match status" value="1"/>
</dbReference>
<evidence type="ECO:0000256" key="1">
    <source>
        <dbReference type="ARBA" id="ARBA00004141"/>
    </source>
</evidence>
<feature type="transmembrane region" description="Helical" evidence="7">
    <location>
        <begin position="174"/>
        <end position="195"/>
    </location>
</feature>
<gene>
    <name evidence="8" type="ORF">MCUN1_000993</name>
</gene>
<evidence type="ECO:0008006" key="10">
    <source>
        <dbReference type="Google" id="ProtNLM"/>
    </source>
</evidence>
<feature type="transmembrane region" description="Helical" evidence="7">
    <location>
        <begin position="339"/>
        <end position="358"/>
    </location>
</feature>
<keyword evidence="9" id="KW-1185">Reference proteome</keyword>
<evidence type="ECO:0000256" key="4">
    <source>
        <dbReference type="ARBA" id="ARBA00022989"/>
    </source>
</evidence>
<keyword evidence="3 7" id="KW-0812">Transmembrane</keyword>
<comment type="subcellular location">
    <subcellularLocation>
        <location evidence="1">Membrane</location>
        <topology evidence="1">Multi-pass membrane protein</topology>
    </subcellularLocation>
</comment>
<comment type="similarity">
    <text evidence="6">Belongs to the major facilitator superfamily. Allantoate permease family.</text>
</comment>
<protein>
    <recommendedName>
        <fullName evidence="10">Major facilitator superfamily (MFS) profile domain-containing protein</fullName>
    </recommendedName>
</protein>
<dbReference type="GO" id="GO:0022857">
    <property type="term" value="F:transmembrane transporter activity"/>
    <property type="evidence" value="ECO:0007669"/>
    <property type="project" value="InterPro"/>
</dbReference>
<dbReference type="Pfam" id="PF07690">
    <property type="entry name" value="MFS_1"/>
    <property type="match status" value="1"/>
</dbReference>
<evidence type="ECO:0000256" key="6">
    <source>
        <dbReference type="ARBA" id="ARBA00037968"/>
    </source>
</evidence>
<feature type="transmembrane region" description="Helical" evidence="7">
    <location>
        <begin position="142"/>
        <end position="162"/>
    </location>
</feature>
<dbReference type="FunFam" id="1.20.1250.20:FF:000064">
    <property type="entry name" value="MFS allantoate transporter"/>
    <property type="match status" value="1"/>
</dbReference>
<dbReference type="AlphaFoldDB" id="A0AAF0ETC4"/>
<evidence type="ECO:0000313" key="8">
    <source>
        <dbReference type="EMBL" id="WFD34157.1"/>
    </source>
</evidence>
<sequence>MDRPSDDPVMGPAKEKPELALADYALQVEPDAAEQRRVLFKIDLLFLPLASLCVLFQMLDKTLLNYANLLGIQKDTGMNGSEYSWLGTILYLGYLCGTPMHAWFLQHATLSRYVSCVVIIWGAVLMCHAACRSFSGLMAARFFLGFFEAAINPAFILLTGRFYKRDEQVVRVAIWYSMNGWAMIVGSLVTYGILVNPSPYLRMWEELFIAIGAATIGFGVICMLILPSSPDTARHLKPRERCVAVYRIASNQSGIHDSTFKWYQVKEALLDVRLYLFFLAFASVNVTNGGISIFASEIISEFTNEKTRNALLGMCQGASEVVAVAIGTVLFVTLRRRDVPSVFGYLVAITGTAMMTWLDPSMKVSRMAGLALLYFFPISYPMIYSWQSNGVSGTTKRIIFNASLQVAYCLGNAVGPQAFAERDKAGGYLPAKINMLVMYAVSGVFICLISFVHWRWNQSRTEELACDDAEALRVALSDLTDKERPTYKYPY</sequence>
<name>A0AAF0ETC4_9BASI</name>
<evidence type="ECO:0000313" key="9">
    <source>
        <dbReference type="Proteomes" id="UP001219933"/>
    </source>
</evidence>
<evidence type="ECO:0000256" key="3">
    <source>
        <dbReference type="ARBA" id="ARBA00022692"/>
    </source>
</evidence>
<evidence type="ECO:0000256" key="7">
    <source>
        <dbReference type="SAM" id="Phobius"/>
    </source>
</evidence>
<feature type="transmembrane region" description="Helical" evidence="7">
    <location>
        <begin position="274"/>
        <end position="299"/>
    </location>
</feature>
<feature type="transmembrane region" description="Helical" evidence="7">
    <location>
        <begin position="398"/>
        <end position="415"/>
    </location>
</feature>
<organism evidence="8 9">
    <name type="scientific">Malassezia cuniculi</name>
    <dbReference type="NCBI Taxonomy" id="948313"/>
    <lineage>
        <taxon>Eukaryota</taxon>
        <taxon>Fungi</taxon>
        <taxon>Dikarya</taxon>
        <taxon>Basidiomycota</taxon>
        <taxon>Ustilaginomycotina</taxon>
        <taxon>Malasseziomycetes</taxon>
        <taxon>Malasseziales</taxon>
        <taxon>Malasseziaceae</taxon>
        <taxon>Malassezia</taxon>
    </lineage>
</organism>
<feature type="transmembrane region" description="Helical" evidence="7">
    <location>
        <begin position="436"/>
        <end position="456"/>
    </location>
</feature>
<keyword evidence="5 7" id="KW-0472">Membrane</keyword>
<feature type="transmembrane region" description="Helical" evidence="7">
    <location>
        <begin position="311"/>
        <end position="333"/>
    </location>
</feature>
<proteinExistence type="inferred from homology"/>
<dbReference type="GO" id="GO:0016020">
    <property type="term" value="C:membrane"/>
    <property type="evidence" value="ECO:0007669"/>
    <property type="project" value="UniProtKB-SubCell"/>
</dbReference>
<evidence type="ECO:0000256" key="5">
    <source>
        <dbReference type="ARBA" id="ARBA00023136"/>
    </source>
</evidence>
<dbReference type="Gene3D" id="1.20.1250.20">
    <property type="entry name" value="MFS general substrate transporter like domains"/>
    <property type="match status" value="1"/>
</dbReference>
<accession>A0AAF0ETC4</accession>
<keyword evidence="2" id="KW-0813">Transport</keyword>
<feature type="transmembrane region" description="Helical" evidence="7">
    <location>
        <begin position="38"/>
        <end position="59"/>
    </location>
</feature>